<evidence type="ECO:0000256" key="1">
    <source>
        <dbReference type="SAM" id="Phobius"/>
    </source>
</evidence>
<organism evidence="2 3">
    <name type="scientific">Streptomyces gibsoniae</name>
    <dbReference type="NCBI Taxonomy" id="3075529"/>
    <lineage>
        <taxon>Bacteria</taxon>
        <taxon>Bacillati</taxon>
        <taxon>Actinomycetota</taxon>
        <taxon>Actinomycetes</taxon>
        <taxon>Kitasatosporales</taxon>
        <taxon>Streptomycetaceae</taxon>
        <taxon>Streptomyces</taxon>
    </lineage>
</organism>
<evidence type="ECO:0000313" key="3">
    <source>
        <dbReference type="Proteomes" id="UP001183809"/>
    </source>
</evidence>
<keyword evidence="1" id="KW-1133">Transmembrane helix</keyword>
<keyword evidence="3" id="KW-1185">Reference proteome</keyword>
<evidence type="ECO:0000313" key="2">
    <source>
        <dbReference type="EMBL" id="MDT0463886.1"/>
    </source>
</evidence>
<name>A0ABU2TSI7_9ACTN</name>
<keyword evidence="1" id="KW-0812">Transmembrane</keyword>
<feature type="transmembrane region" description="Helical" evidence="1">
    <location>
        <begin position="53"/>
        <end position="73"/>
    </location>
</feature>
<comment type="caution">
    <text evidence="2">The sequence shown here is derived from an EMBL/GenBank/DDBJ whole genome shotgun (WGS) entry which is preliminary data.</text>
</comment>
<sequence>MNDDQLLARLKSIDAARTSHVPAPELDRLLEATVSARLEPGPRPVSSPARRRSLWLAAVAVAALVAVVGGISVRAGLTHAPTVTARPMTLTVPAEGSDRCAAVGVDVLRGMHTAFEGTATSVKDGRVELRVDHWYRGGDAPTVRLRTAAHQPQLSGVNFETGRRYLVTADKGQVSLCGASAEADPHLRRLYDLAFPPVSPK</sequence>
<reference evidence="3" key="1">
    <citation type="submission" date="2023-07" db="EMBL/GenBank/DDBJ databases">
        <title>30 novel species of actinomycetes from the DSMZ collection.</title>
        <authorList>
            <person name="Nouioui I."/>
        </authorList>
    </citation>
    <scope>NUCLEOTIDE SEQUENCE [LARGE SCALE GENOMIC DNA]</scope>
    <source>
        <strain evidence="3">DSM 41699</strain>
    </source>
</reference>
<keyword evidence="1" id="KW-0472">Membrane</keyword>
<protein>
    <recommendedName>
        <fullName evidence="4">Anti-sigma factor</fullName>
    </recommendedName>
</protein>
<gene>
    <name evidence="2" type="ORF">RM764_12775</name>
</gene>
<accession>A0ABU2TSI7</accession>
<dbReference type="RefSeq" id="WP_311694837.1">
    <property type="nucleotide sequence ID" value="NZ_JAVREY010000011.1"/>
</dbReference>
<dbReference type="Proteomes" id="UP001183809">
    <property type="component" value="Unassembled WGS sequence"/>
</dbReference>
<evidence type="ECO:0008006" key="4">
    <source>
        <dbReference type="Google" id="ProtNLM"/>
    </source>
</evidence>
<proteinExistence type="predicted"/>
<dbReference type="EMBL" id="JAVREY010000011">
    <property type="protein sequence ID" value="MDT0463886.1"/>
    <property type="molecule type" value="Genomic_DNA"/>
</dbReference>